<dbReference type="GO" id="GO:0030431">
    <property type="term" value="P:sleep"/>
    <property type="evidence" value="ECO:0007669"/>
    <property type="project" value="InterPro"/>
</dbReference>
<evidence type="ECO:0000256" key="2">
    <source>
        <dbReference type="ARBA" id="ARBA00022622"/>
    </source>
</evidence>
<dbReference type="PANTHER" id="PTHR33562:SF17">
    <property type="entry name" value="PROTEIN QUIVER"/>
    <property type="match status" value="1"/>
</dbReference>
<keyword evidence="2" id="KW-0336">GPI-anchor</keyword>
<keyword evidence="7" id="KW-0325">Glycoprotein</keyword>
<sequence length="141" mass="15181">MSPASGLLALCLLAGLSVTSAIMCYHCNSEYDPQCADPFNKYMLGVKNCSYEYELDHLPNVQATLCRKTTQKVYGQIRVVRGCGYVRDPRDDKDCMKRSGTHDVQALYCSCTTDLCNGASNINGGAAAIAVGAAAILWTLA</sequence>
<keyword evidence="3" id="KW-0812">Transmembrane</keyword>
<dbReference type="PANTHER" id="PTHR33562">
    <property type="entry name" value="ATILLA, ISOFORM B-RELATED-RELATED"/>
    <property type="match status" value="1"/>
</dbReference>
<evidence type="ECO:0000256" key="6">
    <source>
        <dbReference type="ARBA" id="ARBA00023136"/>
    </source>
</evidence>
<dbReference type="EMBL" id="GITU01004279">
    <property type="protein sequence ID" value="MBC1172982.1"/>
    <property type="molecule type" value="Transcribed_RNA"/>
</dbReference>
<reference evidence="10" key="1">
    <citation type="journal article" date="2020" name="BMC">
        <title>Leishmania infection induces a limited differential gene expression in the sand fly midgut.</title>
        <authorList>
            <person name="Coutinho-Abreu I.V."/>
            <person name="Serafim T.D."/>
            <person name="Meneses C."/>
            <person name="Kamhawi S."/>
            <person name="Oliveira F."/>
            <person name="Valenzuela J.G."/>
        </authorList>
    </citation>
    <scope>NUCLEOTIDE SEQUENCE</scope>
    <source>
        <strain evidence="10">Jacobina</strain>
        <tissue evidence="10">Midgut</tissue>
    </source>
</reference>
<dbReference type="GO" id="GO:0032222">
    <property type="term" value="P:regulation of synaptic transmission, cholinergic"/>
    <property type="evidence" value="ECO:0007669"/>
    <property type="project" value="InterPro"/>
</dbReference>
<evidence type="ECO:0000256" key="8">
    <source>
        <dbReference type="ARBA" id="ARBA00023288"/>
    </source>
</evidence>
<evidence type="ECO:0000313" key="10">
    <source>
        <dbReference type="EMBL" id="MBC1172982.1"/>
    </source>
</evidence>
<dbReference type="AlphaFoldDB" id="A0A7G3AG28"/>
<evidence type="ECO:0000256" key="4">
    <source>
        <dbReference type="ARBA" id="ARBA00022729"/>
    </source>
</evidence>
<keyword evidence="4 9" id="KW-0732">Signal</keyword>
<keyword evidence="5" id="KW-1133">Transmembrane helix</keyword>
<keyword evidence="6" id="KW-0472">Membrane</keyword>
<evidence type="ECO:0000256" key="5">
    <source>
        <dbReference type="ARBA" id="ARBA00022989"/>
    </source>
</evidence>
<dbReference type="InterPro" id="IPR050975">
    <property type="entry name" value="Sleep_regulator"/>
</dbReference>
<feature type="signal peptide" evidence="9">
    <location>
        <begin position="1"/>
        <end position="21"/>
    </location>
</feature>
<dbReference type="SUPFAM" id="SSF57302">
    <property type="entry name" value="Snake toxin-like"/>
    <property type="match status" value="1"/>
</dbReference>
<evidence type="ECO:0000256" key="1">
    <source>
        <dbReference type="ARBA" id="ARBA00004589"/>
    </source>
</evidence>
<evidence type="ECO:0000256" key="9">
    <source>
        <dbReference type="SAM" id="SignalP"/>
    </source>
</evidence>
<dbReference type="RefSeq" id="XP_055689983.1">
    <property type="nucleotide sequence ID" value="XM_055834008.1"/>
</dbReference>
<organism evidence="10">
    <name type="scientific">Lutzomyia longipalpis</name>
    <name type="common">Sand fly</name>
    <dbReference type="NCBI Taxonomy" id="7200"/>
    <lineage>
        <taxon>Eukaryota</taxon>
        <taxon>Metazoa</taxon>
        <taxon>Ecdysozoa</taxon>
        <taxon>Arthropoda</taxon>
        <taxon>Hexapoda</taxon>
        <taxon>Insecta</taxon>
        <taxon>Pterygota</taxon>
        <taxon>Neoptera</taxon>
        <taxon>Endopterygota</taxon>
        <taxon>Diptera</taxon>
        <taxon>Nematocera</taxon>
        <taxon>Psychodoidea</taxon>
        <taxon>Psychodidae</taxon>
        <taxon>Lutzomyia</taxon>
        <taxon>Lutzomyia</taxon>
    </lineage>
</organism>
<accession>A0A7G3AG28</accession>
<dbReference type="KEGG" id="lll:129793749"/>
<dbReference type="GO" id="GO:0098552">
    <property type="term" value="C:side of membrane"/>
    <property type="evidence" value="ECO:0007669"/>
    <property type="project" value="UniProtKB-KW"/>
</dbReference>
<dbReference type="InterPro" id="IPR031424">
    <property type="entry name" value="QVR-like"/>
</dbReference>
<dbReference type="Pfam" id="PF17064">
    <property type="entry name" value="QVR"/>
    <property type="match status" value="1"/>
</dbReference>
<keyword evidence="8" id="KW-0449">Lipoprotein</keyword>
<protein>
    <submittedName>
        <fullName evidence="10">Uncharacterized protein</fullName>
    </submittedName>
</protein>
<evidence type="ECO:0000256" key="3">
    <source>
        <dbReference type="ARBA" id="ARBA00022692"/>
    </source>
</evidence>
<dbReference type="OrthoDB" id="6083863at2759"/>
<feature type="chain" id="PRO_5028939968" evidence="9">
    <location>
        <begin position="22"/>
        <end position="141"/>
    </location>
</feature>
<name>A0A7G3AG28_LUTLO</name>
<dbReference type="InterPro" id="IPR045860">
    <property type="entry name" value="Snake_toxin-like_sf"/>
</dbReference>
<proteinExistence type="predicted"/>
<dbReference type="VEuPathDB" id="VectorBase:LLONM1_009186"/>
<dbReference type="GeneID" id="129793749"/>
<evidence type="ECO:0000256" key="7">
    <source>
        <dbReference type="ARBA" id="ARBA00023180"/>
    </source>
</evidence>
<comment type="subcellular location">
    <subcellularLocation>
        <location evidence="1">Membrane</location>
        <topology evidence="1">Lipid-anchor</topology>
        <topology evidence="1">GPI-anchor</topology>
    </subcellularLocation>
</comment>